<name>A0ABN7VDU8_GIGMA</name>
<feature type="region of interest" description="Disordered" evidence="1">
    <location>
        <begin position="1"/>
        <end position="39"/>
    </location>
</feature>
<evidence type="ECO:0000256" key="1">
    <source>
        <dbReference type="SAM" id="MobiDB-lite"/>
    </source>
</evidence>
<comment type="caution">
    <text evidence="2">The sequence shown here is derived from an EMBL/GenBank/DDBJ whole genome shotgun (WGS) entry which is preliminary data.</text>
</comment>
<feature type="compositionally biased region" description="Basic and acidic residues" evidence="1">
    <location>
        <begin position="20"/>
        <end position="29"/>
    </location>
</feature>
<proteinExistence type="predicted"/>
<dbReference type="Proteomes" id="UP000789901">
    <property type="component" value="Unassembled WGS sequence"/>
</dbReference>
<evidence type="ECO:0000313" key="3">
    <source>
        <dbReference type="Proteomes" id="UP000789901"/>
    </source>
</evidence>
<dbReference type="EMBL" id="CAJVQB010013217">
    <property type="protein sequence ID" value="CAG8760701.1"/>
    <property type="molecule type" value="Genomic_DNA"/>
</dbReference>
<organism evidence="2 3">
    <name type="scientific">Gigaspora margarita</name>
    <dbReference type="NCBI Taxonomy" id="4874"/>
    <lineage>
        <taxon>Eukaryota</taxon>
        <taxon>Fungi</taxon>
        <taxon>Fungi incertae sedis</taxon>
        <taxon>Mucoromycota</taxon>
        <taxon>Glomeromycotina</taxon>
        <taxon>Glomeromycetes</taxon>
        <taxon>Diversisporales</taxon>
        <taxon>Gigasporaceae</taxon>
        <taxon>Gigaspora</taxon>
    </lineage>
</organism>
<feature type="compositionally biased region" description="Basic and acidic residues" evidence="1">
    <location>
        <begin position="1"/>
        <end position="10"/>
    </location>
</feature>
<gene>
    <name evidence="2" type="ORF">GMARGA_LOCUS17441</name>
</gene>
<evidence type="ECO:0000313" key="2">
    <source>
        <dbReference type="EMBL" id="CAG8760701.1"/>
    </source>
</evidence>
<keyword evidence="3" id="KW-1185">Reference proteome</keyword>
<reference evidence="2 3" key="1">
    <citation type="submission" date="2021-06" db="EMBL/GenBank/DDBJ databases">
        <authorList>
            <person name="Kallberg Y."/>
            <person name="Tangrot J."/>
            <person name="Rosling A."/>
        </authorList>
    </citation>
    <scope>NUCLEOTIDE SEQUENCE [LARGE SCALE GENOMIC DNA]</scope>
    <source>
        <strain evidence="2 3">120-4 pot B 10/14</strain>
    </source>
</reference>
<sequence>MEIKFDDPRKMGRIPNGALEEQRRPDPSKRSSQPDLGEYRNCYYSYSKENSTMPPETKVNKFSHSRKDLEGWLTEAYTWRKALEGKLITESERAKTSSKEQFIQILDLANEFYQLNGIK</sequence>
<accession>A0ABN7VDU8</accession>
<feature type="non-terminal residue" evidence="2">
    <location>
        <position position="119"/>
    </location>
</feature>
<protein>
    <submittedName>
        <fullName evidence="2">45109_t:CDS:1</fullName>
    </submittedName>
</protein>